<protein>
    <recommendedName>
        <fullName evidence="4">Scaffoldin</fullName>
    </recommendedName>
</protein>
<accession>A0A1Y1YP80</accession>
<evidence type="ECO:0008006" key="4">
    <source>
        <dbReference type="Google" id="ProtNLM"/>
    </source>
</evidence>
<proteinExistence type="predicted"/>
<feature type="region of interest" description="Disordered" evidence="1">
    <location>
        <begin position="2990"/>
        <end position="3015"/>
    </location>
</feature>
<evidence type="ECO:0000313" key="3">
    <source>
        <dbReference type="Proteomes" id="UP000193920"/>
    </source>
</evidence>
<sequence length="3640" mass="405465">MSLLKIVSGDHGVKLFDSNKLIGTNDTPSESALSLYICKSEGVCTRAEGYADINSKYYKIQISESSEMIDNDYIDSCSLSNTGKLEKTDKKFCIGDTDSIPFPTNNDGTNTIDESHLEDLNLIDCENAKIINMSDGNLKSSLLTPNIGNLALFRCEKNDKICKQTYGYLASTDIDDEKKYYSFDVKNSNGNILDFTTEPECSSDTDVGKLQINGELCLISNIKVSINNNNIYSLSTKNESIFSNAITSSTKQSVIVRSNGRAFYLDNYYKEKGVNLFVFNTKSETSLVTNENIKNTLLCTCTREGICTDIEGYVKHDNEYYKIANTDQSTQNEKVSDDNFGKKCSSRDDGVKLLSYGKLCFGIESIEFFSEDKKGYYIGFSGSDAKFIRAIKNIFTIEALTDTTLSNGANLINVETASIVTTPAITDVTPILKNLLYFNCDMTNSVCKQTVGYLKASDATTSSGYYAIYNSSDSNVEVESFSTSCNIEENGKLTSDGKLCSEKVSIELNTSASNYIISIPNDSTPFKSNSGDIIMVSATNNNIILNNLNGDTGPNLIDKEGMVKYEISSGIDADIVEKLLLFNCGRNGICLSNTGYITDGNKYYEIKNKIEDNPSSLNKNKECTFSENIGEINRGHELVIDNGESIPFLTDNEKTDYVIKEGTLLVRAIPGIFSIGNIINPLNEIGLYGVIRDSATAFKLPTISDEIEEGLSSLGLYDCDENKICKQTYGYLKSTDNDPGYYSLSINGTTKRIVPDSTCNEFGLIKDWKLCLKSNDSIEVTNGNIYIIDATTDSVFNESTPNSYVMLKAKSNSLTLKIMANSYQVSKNEGNVITVASGNDLESNKEIVGIYGCERKSSTCTLVSGYAIVESKYYIFKENTLGATEYTVVSEIDFTKPSYCQNNIGHIVTESSKYYLCLGDEISVELSQGNDGNYIAIEAVVTESPLEAKKMIKYSTESSVSYIVNDKYFEGKDRNYVIKVPNSNFSPQENYYLYLSDNGSYSLNDERSIGAYKQLNEGNIYEDISSDLFYDESVHLFFCESGECIETIGYMNIDGIMYTNDNTSGEWKEREKTNNCSPSEFNYVSYDGSQLKVCMKNDNGNAYSVLDQSKDYMIAIGSTNSYQKFIGNSGSSIIGKPDEKDGYYLIKENIIITNTSEESNTIVICQNSDCTIINAEDGYYPDANGNAVIHCTSEGENITCKLEKVNKSSTFIDAGDTSHLIYCEVDTDSKVYCSSFESNASEGRQEHYVSGDEKLITCTFNGEKPECVIEGSTFNGYFIDSAPQQSTDKKIIRCADSICEEIKIKDLDLTGPGTLNTDADGISININESTFIKVEIGCETSYQSIDVEANVFPGVHEKSTISVKIDKDGSIIYLEDTSLETCENGCTNEVYCWDSQNSKIQTEVNQVCENINGKNDVELTEAGKTILFYDNNGKNIEEPTMHTPNIMAYQCTFEEGENLPQEKCILVKGYLISKDNKIRQCNGWKREGCTIVENSGPCVEGDEGRLGEGDNGKEVCFGKNLGVPLPTKEDEVRYVAFRVNNVKNNNVNEIYVLVAEDSEAINEGIYLNWSAKSLDDGLIDCTVKGSIEECDIKAGLGYYLDASSLFKKDEKQRKRSNENDSYNWLIKCEKGNKCQLISPNKGYYINAEVSNELPKALIRCPDETYCIAYDGNPNDIYINNDDSKLIQCNSEKCISVTENTNMLGNNNISTYFKNADEAADDSSVLIKCSGTCTTISAESNSVFLNGNLKVYDKNDNGESGKPLIICYNKSYSGTDATSIECKTSEAEGAESYYINAGDYISKDNKKLPLIKCKSNSECESKEAIIAKEASEVFYINSNYGEEKDNENYLIKCTSDTECEYYNNIKADDNTEHYVHGEAEGIKNAVIECTMEEINEEEERKYKASCRLIEDPLSKNVYISTYNQKQIIVCSATECTAQDNGSTPKKTEYYINTDPENKINSLIKCAYNDKCITVEEFDEFENENQVFLNSNFGKADNENQLIKCEDGSCELTKSEATSEKPEYYFNSGDSDTSGDYRGDVIECIANEDNKVTCDSITSSEGSVYINANYDNDKNENQLIICENKVCKEKLIEYTDEKSEYTFVNAGKENEGGIIKCYKTINEGKCTVSELGEEETFIDDNTGQLIVCDENGCKPKSTGASTDSNEYYLSGEEIIKCEVIDGEKICKKVVPIPTIDDGVFIDSSNPNQIIYCDGNKCYSKPSTADDDKPQYFINGDPDSDLIECKKNGEKITCKAISGNDGDVFLNGSYPEPDQNNQVIKCNSETCIATTISGGSGDSDENPQYFVNTGNKNINKMKDALIVCVKSACELQDGSINDVYVNSDEDTKNEKPLIKCEKLGCSVSSSGATKGNNETYLNGGKNGETSSDNTSSKKGIIECSINSSNSKVVCIVKKSEEVQEGLYLNSNYSETGDTNQMIKCTEEEGCVGMSKTEGTDTQYYVNGESTGLENAIIACTNTKCEKQTPTSVPSYYVGKDENGNQGLIECVETTVSSRRRSPRSTIQKCTWRPAFTSEGYYLNNGYNKLSYPLIQCDSSAGCNTVEAEIGYYVNAGNSQKPVIICERENNECYERESPICPEPAMAVPGNYCYADGQLKFFKSSDSAAVSASKSKDIFVSATIPKNGFPGIRSSTFALFKVSYYSINRYYKSGSIIVDKNGNVVDSMDGDQLDYTIYTCDETTKVCTESKGCSPNTYLYDAINKKAIRCNEEGKMEYTDEDGYVIGGSGGSKTSTIIYCDKDGENCYIINPNQSNGNGHDGRDTNGSNNRPKTVYYTNGNNLIKCTNGVCVKVSVKPGNYLGYGENGILGIIHCNANNVCIFINPDSGVKYLNSGSDRNHYPLIECSLNEGCYVTEGNPGYYLTSSSKTLIFCKSFITCYEINPMEHYYFNADCTEENNTIIKCVEAGNVISCSLEDALSGYYLTSEPDKLVHCRIGNRCKEIRVHNGIFRGALKGEVSIIRRSEMEKDHQYEIRNSLNKNRSKRKNESLEANDTSENEMDNVKNKELKEESESKIFSARDTNDVYGIIRCVEGKCATLTISELAAVPICEFSNNKCYITLEYSMTKKATNSIGAGDFCTNSDHSILYFATDTIVVKPNVISGKTATYVYTTSTTNCLEANESYRERYFAERSSIYTLDVDCIIQIYETAYLFLNNKENKIVRSRDIDEYNDGNVELYRCKGSHCRSVDALNTITYIADINKRILKYDVNNKLYSFVYDKDIICIFKDNKCTPNTDMKKNEFCVTYKGELVLAQSSIKNRETGDCYLSEGINSYIYGYGSSQQHLYHMNQFAAQMVDQTGYYIINAFTNTTIERRNYLSKNINLVMYACTHSSCQTYEPHEDTYYYDSQAKTIFRYRDGEYSLPNTSGYAYVSVDPTQTYIYKIVKAESDEIKIHGIVNDGYYYTIDKEMYYCNLGEDHDCSPIDETGYYITNTGAIYYCIHDSEELEATECTKQLCINGQYYYIEETYYRCDSHSNFVSMKSRYCSYDENVVINFPLALTEELPGNVNQAVKDISKHNNSTAVSNRRGKNYLESVSGIFTNCTYNEEERTSMFDLVCINNYVDVDKETDEIKICSIEQLGYVECIENEENPEKCNISSDSSSIKPSIFTIHFKTKIGQSIKIKDKE</sequence>
<gene>
    <name evidence="2" type="ORF">LY90DRAFT_519861</name>
</gene>
<dbReference type="Proteomes" id="UP000193920">
    <property type="component" value="Unassembled WGS sequence"/>
</dbReference>
<comment type="caution">
    <text evidence="2">The sequence shown here is derived from an EMBL/GenBank/DDBJ whole genome shotgun (WGS) entry which is preliminary data.</text>
</comment>
<evidence type="ECO:0000256" key="1">
    <source>
        <dbReference type="SAM" id="MobiDB-lite"/>
    </source>
</evidence>
<organism evidence="2 3">
    <name type="scientific">Neocallimastix californiae</name>
    <dbReference type="NCBI Taxonomy" id="1754190"/>
    <lineage>
        <taxon>Eukaryota</taxon>
        <taxon>Fungi</taxon>
        <taxon>Fungi incertae sedis</taxon>
        <taxon>Chytridiomycota</taxon>
        <taxon>Chytridiomycota incertae sedis</taxon>
        <taxon>Neocallimastigomycetes</taxon>
        <taxon>Neocallimastigales</taxon>
        <taxon>Neocallimastigaceae</taxon>
        <taxon>Neocallimastix</taxon>
    </lineage>
</organism>
<evidence type="ECO:0000313" key="2">
    <source>
        <dbReference type="EMBL" id="ORX99827.1"/>
    </source>
</evidence>
<dbReference type="EMBL" id="MCOG01000536">
    <property type="protein sequence ID" value="ORX99827.1"/>
    <property type="molecule type" value="Genomic_DNA"/>
</dbReference>
<dbReference type="STRING" id="1754190.A0A1Y1YP80"/>
<reference evidence="2 3" key="1">
    <citation type="submission" date="2016-08" db="EMBL/GenBank/DDBJ databases">
        <title>A Parts List for Fungal Cellulosomes Revealed by Comparative Genomics.</title>
        <authorList>
            <consortium name="DOE Joint Genome Institute"/>
            <person name="Haitjema C.H."/>
            <person name="Gilmore S.P."/>
            <person name="Henske J.K."/>
            <person name="Solomon K.V."/>
            <person name="De Groot R."/>
            <person name="Kuo A."/>
            <person name="Mondo S.J."/>
            <person name="Salamov A.A."/>
            <person name="Labutti K."/>
            <person name="Zhao Z."/>
            <person name="Chiniquy J."/>
            <person name="Barry K."/>
            <person name="Brewer H.M."/>
            <person name="Purvine S.O."/>
            <person name="Wright A.T."/>
            <person name="Boxma B."/>
            <person name="Van Alen T."/>
            <person name="Hackstein J.H."/>
            <person name="Baker S.E."/>
            <person name="Grigoriev I.V."/>
            <person name="O'Malley M.A."/>
        </authorList>
    </citation>
    <scope>NUCLEOTIDE SEQUENCE [LARGE SCALE GENOMIC DNA]</scope>
    <source>
        <strain evidence="2 3">G1</strain>
    </source>
</reference>
<keyword evidence="3" id="KW-1185">Reference proteome</keyword>
<name>A0A1Y1YP80_9FUNG</name>